<dbReference type="Proteomes" id="UP000290624">
    <property type="component" value="Unassembled WGS sequence"/>
</dbReference>
<feature type="transmembrane region" description="Helical" evidence="1">
    <location>
        <begin position="227"/>
        <end position="244"/>
    </location>
</feature>
<keyword evidence="1" id="KW-1133">Transmembrane helix</keyword>
<dbReference type="PANTHER" id="PTHR36111:SF2">
    <property type="entry name" value="INNER MEMBRANE PROTEIN"/>
    <property type="match status" value="1"/>
</dbReference>
<sequence length="245" mass="24477">MFIGLGTVANVVTVAAGTGLGVLLGDRIPARTRDTVTDVLGLITMVLGISSALTLSSPAMSEAAGAGAPTLIVLGSLIVGALVGSALRIEQRLENGAERLRSHFSTTGEAGTFVSAAVTPTLLFCIGPLTILGSLSDGMGHGAEQLLIKAALDGFAAMAFASSLGWGVLVSAVAVGIVQGGLTLAGFWLGNLFSLAQIDALSATGGVILIALGLRLLRIKDIPVGDLLPALIAAPVLMAAVTALR</sequence>
<dbReference type="OrthoDB" id="9797976at2"/>
<keyword evidence="1" id="KW-0472">Membrane</keyword>
<organism evidence="2 3">
    <name type="scientific">Propioniciclava flava</name>
    <dbReference type="NCBI Taxonomy" id="2072026"/>
    <lineage>
        <taxon>Bacteria</taxon>
        <taxon>Bacillati</taxon>
        <taxon>Actinomycetota</taxon>
        <taxon>Actinomycetes</taxon>
        <taxon>Propionibacteriales</taxon>
        <taxon>Propionibacteriaceae</taxon>
        <taxon>Propioniciclava</taxon>
    </lineage>
</organism>
<accession>A0A4Q2EJB6</accession>
<comment type="caution">
    <text evidence="2">The sequence shown here is derived from an EMBL/GenBank/DDBJ whole genome shotgun (WGS) entry which is preliminary data.</text>
</comment>
<feature type="transmembrane region" description="Helical" evidence="1">
    <location>
        <begin position="6"/>
        <end position="24"/>
    </location>
</feature>
<dbReference type="EMBL" id="PPCV01000001">
    <property type="protein sequence ID" value="RXW33707.1"/>
    <property type="molecule type" value="Genomic_DNA"/>
</dbReference>
<protein>
    <submittedName>
        <fullName evidence="2">DUF554 domain-containing protein</fullName>
    </submittedName>
</protein>
<dbReference type="AlphaFoldDB" id="A0A4Q2EJB6"/>
<gene>
    <name evidence="2" type="ORF">C1706_02170</name>
</gene>
<feature type="transmembrane region" description="Helical" evidence="1">
    <location>
        <begin position="190"/>
        <end position="215"/>
    </location>
</feature>
<feature type="transmembrane region" description="Helical" evidence="1">
    <location>
        <begin position="36"/>
        <end position="55"/>
    </location>
</feature>
<feature type="transmembrane region" description="Helical" evidence="1">
    <location>
        <begin position="155"/>
        <end position="178"/>
    </location>
</feature>
<name>A0A4Q2EJB6_9ACTN</name>
<keyword evidence="1" id="KW-0812">Transmembrane</keyword>
<proteinExistence type="predicted"/>
<keyword evidence="3" id="KW-1185">Reference proteome</keyword>
<feature type="transmembrane region" description="Helical" evidence="1">
    <location>
        <begin position="67"/>
        <end position="89"/>
    </location>
</feature>
<reference evidence="2 3" key="1">
    <citation type="submission" date="2018-01" db="EMBL/GenBank/DDBJ databases">
        <title>Lactibacter flavus gen. nov., sp. nov., a novel bacterium of the family Propionibacteriaceae isolated from raw milk and dairy products.</title>
        <authorList>
            <person name="Wenning M."/>
            <person name="Breitenwieser F."/>
            <person name="Huptas C."/>
            <person name="von Neubeck M."/>
            <person name="Busse H.-J."/>
            <person name="Scherer S."/>
        </authorList>
    </citation>
    <scope>NUCLEOTIDE SEQUENCE [LARGE SCALE GENOMIC DNA]</scope>
    <source>
        <strain evidence="2 3">VG341</strain>
    </source>
</reference>
<dbReference type="Pfam" id="PF04474">
    <property type="entry name" value="DUF554"/>
    <property type="match status" value="1"/>
</dbReference>
<evidence type="ECO:0000313" key="3">
    <source>
        <dbReference type="Proteomes" id="UP000290624"/>
    </source>
</evidence>
<dbReference type="InterPro" id="IPR007563">
    <property type="entry name" value="DUF554"/>
</dbReference>
<evidence type="ECO:0000256" key="1">
    <source>
        <dbReference type="SAM" id="Phobius"/>
    </source>
</evidence>
<evidence type="ECO:0000313" key="2">
    <source>
        <dbReference type="EMBL" id="RXW33707.1"/>
    </source>
</evidence>
<dbReference type="PANTHER" id="PTHR36111">
    <property type="entry name" value="INNER MEMBRANE PROTEIN-RELATED"/>
    <property type="match status" value="1"/>
</dbReference>
<feature type="transmembrane region" description="Helical" evidence="1">
    <location>
        <begin position="110"/>
        <end position="135"/>
    </location>
</feature>